<dbReference type="Proteomes" id="UP000009097">
    <property type="component" value="Unassembled WGS sequence"/>
</dbReference>
<dbReference type="RefSeq" id="XP_018253251.1">
    <property type="nucleotide sequence ID" value="XM_018393886.1"/>
</dbReference>
<dbReference type="GeneID" id="28955091"/>
<dbReference type="AlphaFoldDB" id="A0A0J9VWW2"/>
<sequence>MANSADRVFHTLELAQQIVFELKLKDFFRALSITKRLWESQVPNHVWEEHLMRLGYPLQAIRQTSHSLKTCYTRISQAADAISHGASPRSNLIRLENELGGNYTYEYHYDGDMAAPLIIQSSSPDKAGDKCNIFAIDLEDPRLLFTDVENFPKDVVLSGTALLGIDYSVDDIDSPPVVLYSLDDWSLITKFTNTHLGNGEMIIWFRDYQIYKNFILISYIMFNQTEGVIQTWFDIWDVQGTKRGEIIVAKQGFADDPFHSNADSHYLTILSNPWFEDGQQTIQTWDLERMELTYECTISQADMDEDHSCHTKNGIVYICDGSGRISEYWAVDGRPISRKMADMEWNSDRSRKFSDGSRIVWAKWLTLYTNEGDVVQRFKVKQGKGYCLEAGILFDRFIFSISWREKSKHATLMVYSKTGKKLTSSRVAVRGRCLRWFIDIAGRLVLIWDTCTCMEIVDFRGLLQRRRDSQRYSYVESYEN</sequence>
<dbReference type="EMBL" id="DS231715">
    <property type="protein sequence ID" value="KNB15206.1"/>
    <property type="molecule type" value="Genomic_DNA"/>
</dbReference>
<gene>
    <name evidence="1" type="ORF">FOXG_13861</name>
</gene>
<dbReference type="OrthoDB" id="5033794at2759"/>
<protein>
    <submittedName>
        <fullName evidence="1">Uncharacterized protein</fullName>
    </submittedName>
</protein>
<dbReference type="KEGG" id="fox:FOXG_13861"/>
<evidence type="ECO:0000313" key="1">
    <source>
        <dbReference type="EMBL" id="KNB15206.1"/>
    </source>
</evidence>
<accession>A0A0J9VWW2</accession>
<reference evidence="1" key="2">
    <citation type="journal article" date="2010" name="Nature">
        <title>Comparative genomics reveals mobile pathogenicity chromosomes in Fusarium.</title>
        <authorList>
            <person name="Ma L.J."/>
            <person name="van der Does H.C."/>
            <person name="Borkovich K.A."/>
            <person name="Coleman J.J."/>
            <person name="Daboussi M.J."/>
            <person name="Di Pietro A."/>
            <person name="Dufresne M."/>
            <person name="Freitag M."/>
            <person name="Grabherr M."/>
            <person name="Henrissat B."/>
            <person name="Houterman P.M."/>
            <person name="Kang S."/>
            <person name="Shim W.B."/>
            <person name="Woloshuk C."/>
            <person name="Xie X."/>
            <person name="Xu J.R."/>
            <person name="Antoniw J."/>
            <person name="Baker S.E."/>
            <person name="Bluhm B.H."/>
            <person name="Breakspear A."/>
            <person name="Brown D.W."/>
            <person name="Butchko R.A."/>
            <person name="Chapman S."/>
            <person name="Coulson R."/>
            <person name="Coutinho P.M."/>
            <person name="Danchin E.G."/>
            <person name="Diener A."/>
            <person name="Gale L.R."/>
            <person name="Gardiner D.M."/>
            <person name="Goff S."/>
            <person name="Hammond-Kosack K.E."/>
            <person name="Hilburn K."/>
            <person name="Hua-Van A."/>
            <person name="Jonkers W."/>
            <person name="Kazan K."/>
            <person name="Kodira C.D."/>
            <person name="Koehrsen M."/>
            <person name="Kumar L."/>
            <person name="Lee Y.H."/>
            <person name="Li L."/>
            <person name="Manners J.M."/>
            <person name="Miranda-Saavedra D."/>
            <person name="Mukherjee M."/>
            <person name="Park G."/>
            <person name="Park J."/>
            <person name="Park S.Y."/>
            <person name="Proctor R.H."/>
            <person name="Regev A."/>
            <person name="Ruiz-Roldan M.C."/>
            <person name="Sain D."/>
            <person name="Sakthikumar S."/>
            <person name="Sykes S."/>
            <person name="Schwartz D.C."/>
            <person name="Turgeon B.G."/>
            <person name="Wapinski I."/>
            <person name="Yoder O."/>
            <person name="Young S."/>
            <person name="Zeng Q."/>
            <person name="Zhou S."/>
            <person name="Galagan J."/>
            <person name="Cuomo C.A."/>
            <person name="Kistler H.C."/>
            <person name="Rep M."/>
        </authorList>
    </citation>
    <scope>NUCLEOTIDE SEQUENCE [LARGE SCALE GENOMIC DNA]</scope>
    <source>
        <strain evidence="1">4287</strain>
    </source>
</reference>
<name>A0A0J9VWW2_FUSO4</name>
<dbReference type="VEuPathDB" id="FungiDB:FOXG_13861"/>
<proteinExistence type="predicted"/>
<evidence type="ECO:0000313" key="2">
    <source>
        <dbReference type="Proteomes" id="UP000009097"/>
    </source>
</evidence>
<reference evidence="1" key="1">
    <citation type="submission" date="2007-04" db="EMBL/GenBank/DDBJ databases">
        <authorList>
            <consortium name="The Broad Institute Genome Sequencing Platform"/>
            <person name="Birren B."/>
            <person name="Lander E."/>
            <person name="Galagan J."/>
            <person name="Nusbaum C."/>
            <person name="Devon K."/>
            <person name="Ma L.-J."/>
            <person name="Jaffe D."/>
            <person name="Butler J."/>
            <person name="Alvarez P."/>
            <person name="Gnerre S."/>
            <person name="Grabherr M."/>
            <person name="Kleber M."/>
            <person name="Mauceli E."/>
            <person name="Brockman W."/>
            <person name="MacCallum I.A."/>
            <person name="Young S."/>
            <person name="LaButti K."/>
            <person name="DeCaprio D."/>
            <person name="Crawford M."/>
            <person name="Koehrsen M."/>
            <person name="Engels R."/>
            <person name="Montgomery P."/>
            <person name="Pearson M."/>
            <person name="Howarth C."/>
            <person name="Larson L."/>
            <person name="White J."/>
            <person name="O'Leary S."/>
            <person name="Kodira C."/>
            <person name="Zeng Q."/>
            <person name="Yandava C."/>
            <person name="Alvarado L."/>
            <person name="Kistler C."/>
            <person name="Shim W.-B."/>
            <person name="Kang S."/>
            <person name="Woloshuk C."/>
        </authorList>
    </citation>
    <scope>NUCLEOTIDE SEQUENCE</scope>
    <source>
        <strain evidence="1">4287</strain>
    </source>
</reference>
<organism evidence="1 2">
    <name type="scientific">Fusarium oxysporum f. sp. lycopersici (strain 4287 / CBS 123668 / FGSC 9935 / NRRL 34936)</name>
    <name type="common">Fusarium vascular wilt of tomato</name>
    <dbReference type="NCBI Taxonomy" id="426428"/>
    <lineage>
        <taxon>Eukaryota</taxon>
        <taxon>Fungi</taxon>
        <taxon>Dikarya</taxon>
        <taxon>Ascomycota</taxon>
        <taxon>Pezizomycotina</taxon>
        <taxon>Sordariomycetes</taxon>
        <taxon>Hypocreomycetidae</taxon>
        <taxon>Hypocreales</taxon>
        <taxon>Nectriaceae</taxon>
        <taxon>Fusarium</taxon>
        <taxon>Fusarium oxysporum species complex</taxon>
    </lineage>
</organism>